<dbReference type="SMART" id="SM00360">
    <property type="entry name" value="RRM"/>
    <property type="match status" value="1"/>
</dbReference>
<dbReference type="GO" id="GO:0003723">
    <property type="term" value="F:RNA binding"/>
    <property type="evidence" value="ECO:0007669"/>
    <property type="project" value="UniProtKB-UniRule"/>
</dbReference>
<feature type="compositionally biased region" description="Low complexity" evidence="2">
    <location>
        <begin position="192"/>
        <end position="233"/>
    </location>
</feature>
<dbReference type="PROSITE" id="PS50102">
    <property type="entry name" value="RRM"/>
    <property type="match status" value="1"/>
</dbReference>
<dbReference type="Pfam" id="PF00076">
    <property type="entry name" value="RRM_1"/>
    <property type="match status" value="1"/>
</dbReference>
<proteinExistence type="predicted"/>
<keyword evidence="5" id="KW-1185">Reference proteome</keyword>
<dbReference type="SUPFAM" id="SSF54928">
    <property type="entry name" value="RNA-binding domain, RBD"/>
    <property type="match status" value="1"/>
</dbReference>
<organism evidence="4 5">
    <name type="scientific">Entomortierella chlamydospora</name>
    <dbReference type="NCBI Taxonomy" id="101097"/>
    <lineage>
        <taxon>Eukaryota</taxon>
        <taxon>Fungi</taxon>
        <taxon>Fungi incertae sedis</taxon>
        <taxon>Mucoromycota</taxon>
        <taxon>Mortierellomycotina</taxon>
        <taxon>Mortierellomycetes</taxon>
        <taxon>Mortierellales</taxon>
        <taxon>Mortierellaceae</taxon>
        <taxon>Entomortierella</taxon>
    </lineage>
</organism>
<name>A0A9P6MTW0_9FUNG</name>
<evidence type="ECO:0000256" key="2">
    <source>
        <dbReference type="SAM" id="MobiDB-lite"/>
    </source>
</evidence>
<accession>A0A9P6MTW0</accession>
<feature type="domain" description="RRM" evidence="3">
    <location>
        <begin position="58"/>
        <end position="134"/>
    </location>
</feature>
<dbReference type="CDD" id="cd00590">
    <property type="entry name" value="RRM_SF"/>
    <property type="match status" value="1"/>
</dbReference>
<feature type="region of interest" description="Disordered" evidence="2">
    <location>
        <begin position="1"/>
        <end position="22"/>
    </location>
</feature>
<evidence type="ECO:0000259" key="3">
    <source>
        <dbReference type="PROSITE" id="PS50102"/>
    </source>
</evidence>
<evidence type="ECO:0000313" key="4">
    <source>
        <dbReference type="EMBL" id="KAG0013166.1"/>
    </source>
</evidence>
<dbReference type="EMBL" id="JAAAID010000883">
    <property type="protein sequence ID" value="KAG0013166.1"/>
    <property type="molecule type" value="Genomic_DNA"/>
</dbReference>
<dbReference type="Gene3D" id="3.30.70.330">
    <property type="match status" value="1"/>
</dbReference>
<gene>
    <name evidence="4" type="ORF">BGZ80_011249</name>
</gene>
<comment type="caution">
    <text evidence="4">The sequence shown here is derived from an EMBL/GenBank/DDBJ whole genome shotgun (WGS) entry which is preliminary data.</text>
</comment>
<dbReference type="AlphaFoldDB" id="A0A9P6MTW0"/>
<dbReference type="InterPro" id="IPR012677">
    <property type="entry name" value="Nucleotide-bd_a/b_plait_sf"/>
</dbReference>
<reference evidence="4" key="1">
    <citation type="journal article" date="2020" name="Fungal Divers.">
        <title>Resolving the Mortierellaceae phylogeny through synthesis of multi-gene phylogenetics and phylogenomics.</title>
        <authorList>
            <person name="Vandepol N."/>
            <person name="Liber J."/>
            <person name="Desiro A."/>
            <person name="Na H."/>
            <person name="Kennedy M."/>
            <person name="Barry K."/>
            <person name="Grigoriev I.V."/>
            <person name="Miller A.N."/>
            <person name="O'Donnell K."/>
            <person name="Stajich J.E."/>
            <person name="Bonito G."/>
        </authorList>
    </citation>
    <scope>NUCLEOTIDE SEQUENCE</scope>
    <source>
        <strain evidence="4">NRRL 2769</strain>
    </source>
</reference>
<keyword evidence="1" id="KW-0694">RNA-binding</keyword>
<feature type="compositionally biased region" description="Acidic residues" evidence="2">
    <location>
        <begin position="175"/>
        <end position="184"/>
    </location>
</feature>
<dbReference type="InterPro" id="IPR035979">
    <property type="entry name" value="RBD_domain_sf"/>
</dbReference>
<evidence type="ECO:0000313" key="5">
    <source>
        <dbReference type="Proteomes" id="UP000703661"/>
    </source>
</evidence>
<dbReference type="InterPro" id="IPR000504">
    <property type="entry name" value="RRM_dom"/>
</dbReference>
<evidence type="ECO:0000256" key="1">
    <source>
        <dbReference type="PROSITE-ProRule" id="PRU00176"/>
    </source>
</evidence>
<protein>
    <recommendedName>
        <fullName evidence="3">RRM domain-containing protein</fullName>
    </recommendedName>
</protein>
<feature type="region of interest" description="Disordered" evidence="2">
    <location>
        <begin position="165"/>
        <end position="233"/>
    </location>
</feature>
<sequence>MICRYQDDLTEEDRNDPQDPRRTAANNYCYIISKTRRAFKGALTPIRFERDSNSVAQHGVLVSHLAFTTTTLDLEILFAGCGDILDIIIERHPVTGVGLGFGRVVFAGPEAEAAVKKAVDTLHGKQMDRGPLKVISDGSGSKFRKAKANVAARIEAAKAKAVHTVESNHDRDIYTNDDDMEIDDASTPPPSNMLSPSSSLPSASSSTGSIPASSTTPSSVPVPTVSAPSTSGR</sequence>
<dbReference type="Proteomes" id="UP000703661">
    <property type="component" value="Unassembled WGS sequence"/>
</dbReference>